<dbReference type="GO" id="GO:0016491">
    <property type="term" value="F:oxidoreductase activity"/>
    <property type="evidence" value="ECO:0007669"/>
    <property type="project" value="UniProtKB-KW"/>
</dbReference>
<dbReference type="SUPFAM" id="SSF53639">
    <property type="entry name" value="AraD/HMP-PK domain-like"/>
    <property type="match status" value="1"/>
</dbReference>
<dbReference type="NCBIfam" id="NF006191">
    <property type="entry name" value="PRK08324.1-5"/>
    <property type="match status" value="1"/>
</dbReference>
<gene>
    <name evidence="4" type="ORF">IBL28_01750</name>
</gene>
<dbReference type="SUPFAM" id="SSF51735">
    <property type="entry name" value="NAD(P)-binding Rossmann-fold domains"/>
    <property type="match status" value="1"/>
</dbReference>
<dbReference type="EMBL" id="JACVDC010000002">
    <property type="protein sequence ID" value="MBC9794677.1"/>
    <property type="molecule type" value="Genomic_DNA"/>
</dbReference>
<dbReference type="NCBIfam" id="TIGR02632">
    <property type="entry name" value="RhaD_aldol-ADH"/>
    <property type="match status" value="1"/>
</dbReference>
<dbReference type="InterPro" id="IPR036291">
    <property type="entry name" value="NAD(P)-bd_dom_sf"/>
</dbReference>
<dbReference type="Proteomes" id="UP000653730">
    <property type="component" value="Unassembled WGS sequence"/>
</dbReference>
<dbReference type="Gene3D" id="3.40.225.10">
    <property type="entry name" value="Class II aldolase/adducin N-terminal domain"/>
    <property type="match status" value="1"/>
</dbReference>
<dbReference type="NCBIfam" id="NF006189">
    <property type="entry name" value="PRK08324.1-3"/>
    <property type="match status" value="1"/>
</dbReference>
<evidence type="ECO:0000256" key="2">
    <source>
        <dbReference type="ARBA" id="ARBA00023002"/>
    </source>
</evidence>
<dbReference type="InterPro" id="IPR002347">
    <property type="entry name" value="SDR_fam"/>
</dbReference>
<dbReference type="PANTHER" id="PTHR43669:SF8">
    <property type="entry name" value="SHORT-CHAIN TYPE DEHYDROGENASE_REDUCTASE-RELATED"/>
    <property type="match status" value="1"/>
</dbReference>
<dbReference type="InterPro" id="IPR013454">
    <property type="entry name" value="Bifunc_RhaD/ADH"/>
</dbReference>
<sequence length="702" mass="77476">MKILEKKDFKYVNYLWDEKKATAMEGNEVDLLLYRSNLLGADLRITNYGGGNTSCRTREKDPLTGEETEIMWIKGSGGDIGSLTHSGLAGLYVDKLHALKKVYRGLEYEDEMVALFNHCIYDLDSKAPSIDTPLHGLLPFKHIDHLHPDALIAVAAAKDSREVTREIWGDSMGWVPWQRPGFDLGLQIEKCLADNPGIRGIVLESHGLFTWGDTSYDCYINSLEVIEMASSYIENKVEARGKVFGGERTKSLEPEKRKDQAAAIAPLLRGLCSSEKRMIGHFTDNERVLQFVNSHDLDKLAPMGTSCPDHFLRTKIQPLILPLDAGTELPDPEEILEKLKPAFKKYREEYKAYYETCKRDNSPAIRDANPVVILWPGVGMFTFAKNKQTARVASEFYINAINVMRGAEAISEYTSLPRQEAFDIEYWLLEEAKLQRMPAEKPLSRKVAIVTGATGGIGKAIADKLVSEGANVVLTDLDKKLLEEAEETYKKDEVSTSVCDVTKGESIKAAFRKASVDFGGVDIVVHSAGLAISKSLADTTEKDWDLLQDVLVKGQFLMAKEGVSIMKKQGFGGDIVNIASKNGLVAGPNNVGYGTAKAAQQHMSRLLAAELGTDKIRVNTVNPDGVIVGSKIWEGEWAEGRARAYGISVEELPAHYAKRNLLNEIIRPEDIANAVYALLGLLDKSTGNTLNVDGGMANAFVR</sequence>
<evidence type="ECO:0000259" key="3">
    <source>
        <dbReference type="SMART" id="SM01007"/>
    </source>
</evidence>
<organism evidence="4 5">
    <name type="scientific">Sinomicrobium weinanense</name>
    <dbReference type="NCBI Taxonomy" id="2842200"/>
    <lineage>
        <taxon>Bacteria</taxon>
        <taxon>Pseudomonadati</taxon>
        <taxon>Bacteroidota</taxon>
        <taxon>Flavobacteriia</taxon>
        <taxon>Flavobacteriales</taxon>
        <taxon>Flavobacteriaceae</taxon>
        <taxon>Sinomicrobium</taxon>
    </lineage>
</organism>
<dbReference type="PRINTS" id="PR00081">
    <property type="entry name" value="GDHRDH"/>
</dbReference>
<dbReference type="SMART" id="SM01007">
    <property type="entry name" value="Aldolase_II"/>
    <property type="match status" value="1"/>
</dbReference>
<reference evidence="4 5" key="1">
    <citation type="submission" date="2020-09" db="EMBL/GenBank/DDBJ databases">
        <title>Sinomicrobium weinanense sp. nov., a halophilic bacteria isolated from saline-alkali soil.</title>
        <authorList>
            <person name="Wu P."/>
            <person name="Ren H."/>
            <person name="Mei Y."/>
            <person name="Liang Y."/>
            <person name="Chen Z."/>
        </authorList>
    </citation>
    <scope>NUCLEOTIDE SEQUENCE [LARGE SCALE GENOMIC DNA]</scope>
    <source>
        <strain evidence="4 5">FJxs</strain>
    </source>
</reference>
<dbReference type="Gene3D" id="3.40.50.720">
    <property type="entry name" value="NAD(P)-binding Rossmann-like Domain"/>
    <property type="match status" value="1"/>
</dbReference>
<dbReference type="PRINTS" id="PR00080">
    <property type="entry name" value="SDRFAMILY"/>
</dbReference>
<dbReference type="FunFam" id="3.40.50.720:FF:000084">
    <property type="entry name" value="Short-chain dehydrogenase reductase"/>
    <property type="match status" value="1"/>
</dbReference>
<feature type="domain" description="Class II aldolase/adducin N-terminal" evidence="3">
    <location>
        <begin position="31"/>
        <end position="233"/>
    </location>
</feature>
<dbReference type="RefSeq" id="WP_187963834.1">
    <property type="nucleotide sequence ID" value="NZ_JACVDC010000002.1"/>
</dbReference>
<evidence type="ECO:0000256" key="1">
    <source>
        <dbReference type="ARBA" id="ARBA00006484"/>
    </source>
</evidence>
<dbReference type="PANTHER" id="PTHR43669">
    <property type="entry name" value="5-KETO-D-GLUCONATE 5-REDUCTASE"/>
    <property type="match status" value="1"/>
</dbReference>
<dbReference type="InterPro" id="IPR036409">
    <property type="entry name" value="Aldolase_II/adducin_N_sf"/>
</dbReference>
<dbReference type="Pfam" id="PF00596">
    <property type="entry name" value="Aldolase_II"/>
    <property type="match status" value="1"/>
</dbReference>
<protein>
    <submittedName>
        <fullName evidence="4">Bifunctional aldolase/short-chain dehydrogenase</fullName>
    </submittedName>
</protein>
<dbReference type="AlphaFoldDB" id="A0A926Q079"/>
<accession>A0A926Q079</accession>
<comment type="similarity">
    <text evidence="1">Belongs to the short-chain dehydrogenases/reductases (SDR) family.</text>
</comment>
<evidence type="ECO:0000313" key="4">
    <source>
        <dbReference type="EMBL" id="MBC9794677.1"/>
    </source>
</evidence>
<keyword evidence="5" id="KW-1185">Reference proteome</keyword>
<dbReference type="Pfam" id="PF13561">
    <property type="entry name" value="adh_short_C2"/>
    <property type="match status" value="1"/>
</dbReference>
<keyword evidence="2" id="KW-0560">Oxidoreductase</keyword>
<dbReference type="InterPro" id="IPR001303">
    <property type="entry name" value="Aldolase_II/adducin_N"/>
</dbReference>
<proteinExistence type="inferred from homology"/>
<name>A0A926Q079_9FLAO</name>
<evidence type="ECO:0000313" key="5">
    <source>
        <dbReference type="Proteomes" id="UP000653730"/>
    </source>
</evidence>
<comment type="caution">
    <text evidence="4">The sequence shown here is derived from an EMBL/GenBank/DDBJ whole genome shotgun (WGS) entry which is preliminary data.</text>
</comment>